<dbReference type="InterPro" id="IPR011257">
    <property type="entry name" value="DNA_glycosylase"/>
</dbReference>
<comment type="caution">
    <text evidence="3">The sequence shown here is derived from an EMBL/GenBank/DDBJ whole genome shotgun (WGS) entry which is preliminary data.</text>
</comment>
<evidence type="ECO:0000256" key="1">
    <source>
        <dbReference type="SAM" id="MobiDB-lite"/>
    </source>
</evidence>
<dbReference type="AlphaFoldDB" id="A0AAV5GPF4"/>
<accession>A0AAV5GPF4</accession>
<protein>
    <recommendedName>
        <fullName evidence="2">HhH-GPD domain-containing protein</fullName>
    </recommendedName>
</protein>
<dbReference type="CDD" id="cd00056">
    <property type="entry name" value="ENDO3c"/>
    <property type="match status" value="1"/>
</dbReference>
<dbReference type="Pfam" id="PF00730">
    <property type="entry name" value="HhH-GPD"/>
    <property type="match status" value="1"/>
</dbReference>
<dbReference type="InterPro" id="IPR023170">
    <property type="entry name" value="HhH_base_excis_C"/>
</dbReference>
<dbReference type="InterPro" id="IPR003265">
    <property type="entry name" value="HhH-GPD_domain"/>
</dbReference>
<name>A0AAV5GPF4_9BASI</name>
<evidence type="ECO:0000259" key="2">
    <source>
        <dbReference type="SMART" id="SM00478"/>
    </source>
</evidence>
<dbReference type="Gene3D" id="1.10.340.30">
    <property type="entry name" value="Hypothetical protein, domain 2"/>
    <property type="match status" value="1"/>
</dbReference>
<dbReference type="PANTHER" id="PTHR47203:SF1">
    <property type="entry name" value="HYPOTHETICAL BASE EXCISION DNA REPAIR PROTEIN (EUROFUNG)"/>
    <property type="match status" value="1"/>
</dbReference>
<evidence type="ECO:0000313" key="3">
    <source>
        <dbReference type="EMBL" id="GJN94251.1"/>
    </source>
</evidence>
<keyword evidence="4" id="KW-1185">Reference proteome</keyword>
<dbReference type="EMBL" id="BQKY01000016">
    <property type="protein sequence ID" value="GJN94251.1"/>
    <property type="molecule type" value="Genomic_DNA"/>
</dbReference>
<dbReference type="GO" id="GO:0000702">
    <property type="term" value="F:oxidized base lesion DNA N-glycosylase activity"/>
    <property type="evidence" value="ECO:0007669"/>
    <property type="project" value="UniProtKB-ARBA"/>
</dbReference>
<reference evidence="3 4" key="1">
    <citation type="submission" date="2021-12" db="EMBL/GenBank/DDBJ databases">
        <title>High titer production of polyol ester of fatty acids by Rhodotorula paludigena BS15 towards product separation-free biomass refinery.</title>
        <authorList>
            <person name="Mano J."/>
            <person name="Ono H."/>
            <person name="Tanaka T."/>
            <person name="Naito K."/>
            <person name="Sushida H."/>
            <person name="Ike M."/>
            <person name="Tokuyasu K."/>
            <person name="Kitaoka M."/>
        </authorList>
    </citation>
    <scope>NUCLEOTIDE SEQUENCE [LARGE SCALE GENOMIC DNA]</scope>
    <source>
        <strain evidence="3 4">BS15</strain>
    </source>
</reference>
<evidence type="ECO:0000313" key="4">
    <source>
        <dbReference type="Proteomes" id="UP001342314"/>
    </source>
</evidence>
<feature type="domain" description="HhH-GPD" evidence="2">
    <location>
        <begin position="47"/>
        <end position="205"/>
    </location>
</feature>
<dbReference type="PANTHER" id="PTHR47203">
    <property type="match status" value="1"/>
</dbReference>
<dbReference type="SMART" id="SM00478">
    <property type="entry name" value="ENDO3c"/>
    <property type="match status" value="1"/>
</dbReference>
<gene>
    <name evidence="3" type="ORF">Rhopal_007325-T1</name>
</gene>
<sequence>MPDRPTADECTAVHRALIDCHGKPPAPENMQFEDDEEGGPVTDNGICSSNYRVGKRGLDERFGRANYEAIRQAPLEDVVEALRPGGLANVKGKRLKQMLNDVYARNGQNKLSLEDLHGLPAPEAKASLLALHGVGPKVAACVMAYRLGLHEFAVDTHVLRITKRLGWVSQKSDGKQAYEHLNARIPDELKHDVSGHATNAWRAAQAQDLYPARGHPDHHPHLVIPDYIKHLPRSTLERVRAETLGAWRLQRSRAELSLFAGDRHVEEISWGRWLLRCPIDVRQCVAWLEAIEQQEAWLDHSLAQSEQAVSLPFPVHGVIFS</sequence>
<dbReference type="GO" id="GO:0006285">
    <property type="term" value="P:base-excision repair, AP site formation"/>
    <property type="evidence" value="ECO:0007669"/>
    <property type="project" value="UniProtKB-ARBA"/>
</dbReference>
<feature type="region of interest" description="Disordered" evidence="1">
    <location>
        <begin position="22"/>
        <end position="45"/>
    </location>
</feature>
<dbReference type="Gene3D" id="1.10.1670.10">
    <property type="entry name" value="Helix-hairpin-Helix base-excision DNA repair enzymes (C-terminal)"/>
    <property type="match status" value="1"/>
</dbReference>
<organism evidence="3 4">
    <name type="scientific">Rhodotorula paludigena</name>
    <dbReference type="NCBI Taxonomy" id="86838"/>
    <lineage>
        <taxon>Eukaryota</taxon>
        <taxon>Fungi</taxon>
        <taxon>Dikarya</taxon>
        <taxon>Basidiomycota</taxon>
        <taxon>Pucciniomycotina</taxon>
        <taxon>Microbotryomycetes</taxon>
        <taxon>Sporidiobolales</taxon>
        <taxon>Sporidiobolaceae</taxon>
        <taxon>Rhodotorula</taxon>
    </lineage>
</organism>
<dbReference type="Proteomes" id="UP001342314">
    <property type="component" value="Unassembled WGS sequence"/>
</dbReference>
<proteinExistence type="predicted"/>
<dbReference type="SUPFAM" id="SSF48150">
    <property type="entry name" value="DNA-glycosylase"/>
    <property type="match status" value="1"/>
</dbReference>